<comment type="caution">
    <text evidence="2">The sequence shown here is derived from an EMBL/GenBank/DDBJ whole genome shotgun (WGS) entry which is preliminary data.</text>
</comment>
<gene>
    <name evidence="2" type="ORF">NKR19_g2353</name>
</gene>
<feature type="chain" id="PRO_5041287732" description="Ubiquitin 3 binding protein But2 C-terminal domain-containing protein" evidence="1">
    <location>
        <begin position="23"/>
        <end position="189"/>
    </location>
</feature>
<feature type="signal peptide" evidence="1">
    <location>
        <begin position="1"/>
        <end position="22"/>
    </location>
</feature>
<reference evidence="2" key="1">
    <citation type="submission" date="2022-07" db="EMBL/GenBank/DDBJ databases">
        <title>Fungi with potential for degradation of polypropylene.</title>
        <authorList>
            <person name="Gostincar C."/>
        </authorList>
    </citation>
    <scope>NUCLEOTIDE SEQUENCE</scope>
    <source>
        <strain evidence="2">EXF-13287</strain>
    </source>
</reference>
<evidence type="ECO:0000256" key="1">
    <source>
        <dbReference type="SAM" id="SignalP"/>
    </source>
</evidence>
<sequence length="189" mass="20045">MKWQALSLAMLASAGIATPIAAIPKTDIYTLRVSSKYAQDIDGATLTLRSSQIGVFPGSPAVQFYTVPSPDGRVELHRYPVSDSEQVLAFVGKQGLLDFAVTEPTTSPDEPGTTCDWKSFGLGTQSEGKPENLVTYAGGKGGSWVAFPGKDGWTINWRSADAITIDTYMVVDVVYEPASGEGGPNYGSS</sequence>
<proteinExistence type="predicted"/>
<evidence type="ECO:0000313" key="3">
    <source>
        <dbReference type="Proteomes" id="UP001174691"/>
    </source>
</evidence>
<evidence type="ECO:0008006" key="4">
    <source>
        <dbReference type="Google" id="ProtNLM"/>
    </source>
</evidence>
<dbReference type="AlphaFoldDB" id="A0AA38SAR8"/>
<evidence type="ECO:0000313" key="2">
    <source>
        <dbReference type="EMBL" id="KAJ9161396.1"/>
    </source>
</evidence>
<dbReference type="Proteomes" id="UP001174691">
    <property type="component" value="Unassembled WGS sequence"/>
</dbReference>
<keyword evidence="3" id="KW-1185">Reference proteome</keyword>
<accession>A0AA38SAR8</accession>
<dbReference type="EMBL" id="JANBVN010000023">
    <property type="protein sequence ID" value="KAJ9161396.1"/>
    <property type="molecule type" value="Genomic_DNA"/>
</dbReference>
<name>A0AA38SAR8_9PEZI</name>
<organism evidence="2 3">
    <name type="scientific">Coniochaeta hoffmannii</name>
    <dbReference type="NCBI Taxonomy" id="91930"/>
    <lineage>
        <taxon>Eukaryota</taxon>
        <taxon>Fungi</taxon>
        <taxon>Dikarya</taxon>
        <taxon>Ascomycota</taxon>
        <taxon>Pezizomycotina</taxon>
        <taxon>Sordariomycetes</taxon>
        <taxon>Sordariomycetidae</taxon>
        <taxon>Coniochaetales</taxon>
        <taxon>Coniochaetaceae</taxon>
        <taxon>Coniochaeta</taxon>
    </lineage>
</organism>
<protein>
    <recommendedName>
        <fullName evidence="4">Ubiquitin 3 binding protein But2 C-terminal domain-containing protein</fullName>
    </recommendedName>
</protein>
<keyword evidence="1" id="KW-0732">Signal</keyword>